<gene>
    <name evidence="2" type="ORF">KH389_17485</name>
</gene>
<sequence>MVTHGLTNEALLFTVDEIRQFPAVSRIHFIECSGNSLIFATMGQNCG</sequence>
<evidence type="ECO:0000259" key="1">
    <source>
        <dbReference type="Pfam" id="PF00174"/>
    </source>
</evidence>
<name>A0ABX8DLZ3_9PSED</name>
<dbReference type="InterPro" id="IPR036374">
    <property type="entry name" value="OxRdtase_Mopterin-bd_sf"/>
</dbReference>
<evidence type="ECO:0000313" key="2">
    <source>
        <dbReference type="EMBL" id="QVL17194.1"/>
    </source>
</evidence>
<dbReference type="Gene3D" id="3.90.420.10">
    <property type="entry name" value="Oxidoreductase, molybdopterin-binding domain"/>
    <property type="match status" value="1"/>
</dbReference>
<dbReference type="EMBL" id="CP074676">
    <property type="protein sequence ID" value="QVL17194.1"/>
    <property type="molecule type" value="Genomic_DNA"/>
</dbReference>
<dbReference type="SUPFAM" id="SSF56524">
    <property type="entry name" value="Oxidoreductase molybdopterin-binding domain"/>
    <property type="match status" value="1"/>
</dbReference>
<keyword evidence="3" id="KW-1185">Reference proteome</keyword>
<proteinExistence type="predicted"/>
<dbReference type="Proteomes" id="UP000678154">
    <property type="component" value="Chromosome"/>
</dbReference>
<dbReference type="Pfam" id="PF00174">
    <property type="entry name" value="Oxidored_molyb"/>
    <property type="match status" value="1"/>
</dbReference>
<protein>
    <submittedName>
        <fullName evidence="2">Molybdopterin-dependent oxidoreductase</fullName>
    </submittedName>
</protein>
<evidence type="ECO:0000313" key="3">
    <source>
        <dbReference type="Proteomes" id="UP000678154"/>
    </source>
</evidence>
<reference evidence="2 3" key="1">
    <citation type="journal article" date="2016" name="J. Hazard. Mater.">
        <title>A newly isolated Pseudomonas putida S-1 strain for batch-mode-propanethiol degradation and continuous treatment of propanethiol-containing waste gas.</title>
        <authorList>
            <person name="Chen D.Z."/>
            <person name="Sun Y.M."/>
            <person name="Han L.M."/>
            <person name="Chen J."/>
            <person name="Ye J.X."/>
            <person name="Chen J.M."/>
        </authorList>
    </citation>
    <scope>NUCLEOTIDE SEQUENCE [LARGE SCALE GENOMIC DNA]</scope>
    <source>
        <strain evidence="2 3">S-1</strain>
    </source>
</reference>
<dbReference type="InterPro" id="IPR000572">
    <property type="entry name" value="OxRdtase_Mopterin-bd_dom"/>
</dbReference>
<organism evidence="2 3">
    <name type="scientific">Pseudomonas qingdaonensis</name>
    <dbReference type="NCBI Taxonomy" id="2056231"/>
    <lineage>
        <taxon>Bacteria</taxon>
        <taxon>Pseudomonadati</taxon>
        <taxon>Pseudomonadota</taxon>
        <taxon>Gammaproteobacteria</taxon>
        <taxon>Pseudomonadales</taxon>
        <taxon>Pseudomonadaceae</taxon>
        <taxon>Pseudomonas</taxon>
    </lineage>
</organism>
<accession>A0ABX8DLZ3</accession>
<feature type="domain" description="Oxidoreductase molybdopterin-binding" evidence="1">
    <location>
        <begin position="4"/>
        <end position="37"/>
    </location>
</feature>